<keyword evidence="3" id="KW-1133">Transmembrane helix</keyword>
<evidence type="ECO:0000256" key="1">
    <source>
        <dbReference type="SAM" id="Coils"/>
    </source>
</evidence>
<dbReference type="InterPro" id="IPR038440">
    <property type="entry name" value="FimV_C_sf"/>
</dbReference>
<dbReference type="NCBIfam" id="TIGR03504">
    <property type="entry name" value="FimV_Cterm"/>
    <property type="match status" value="1"/>
</dbReference>
<dbReference type="NCBIfam" id="TIGR03505">
    <property type="entry name" value="FimV_core"/>
    <property type="match status" value="1"/>
</dbReference>
<dbReference type="InterPro" id="IPR057840">
    <property type="entry name" value="FimV_N"/>
</dbReference>
<proteinExistence type="predicted"/>
<feature type="domain" description="FimV N-terminal" evidence="5">
    <location>
        <begin position="30"/>
        <end position="138"/>
    </location>
</feature>
<organism evidence="6 7">
    <name type="scientific">Stenotrophomonas maltophilia</name>
    <name type="common">Pseudomonas maltophilia</name>
    <name type="synonym">Xanthomonas maltophilia</name>
    <dbReference type="NCBI Taxonomy" id="40324"/>
    <lineage>
        <taxon>Bacteria</taxon>
        <taxon>Pseudomonadati</taxon>
        <taxon>Pseudomonadota</taxon>
        <taxon>Gammaproteobacteria</taxon>
        <taxon>Lysobacterales</taxon>
        <taxon>Lysobacteraceae</taxon>
        <taxon>Stenotrophomonas</taxon>
        <taxon>Stenotrophomonas maltophilia group</taxon>
    </lineage>
</organism>
<evidence type="ECO:0000313" key="6">
    <source>
        <dbReference type="EMBL" id="OWQ54686.1"/>
    </source>
</evidence>
<evidence type="ECO:0000313" key="7">
    <source>
        <dbReference type="Proteomes" id="UP000198157"/>
    </source>
</evidence>
<comment type="caution">
    <text evidence="6">The sequence shown here is derived from an EMBL/GenBank/DDBJ whole genome shotgun (WGS) entry which is preliminary data.</text>
</comment>
<accession>A0A2D0AJV3</accession>
<evidence type="ECO:0000256" key="3">
    <source>
        <dbReference type="SAM" id="Phobius"/>
    </source>
</evidence>
<gene>
    <name evidence="6" type="ORF">CEE60_07590</name>
</gene>
<protein>
    <submittedName>
        <fullName evidence="6">Fimbrial protein FimV</fullName>
    </submittedName>
</protein>
<feature type="chain" id="PRO_5012203591" evidence="4">
    <location>
        <begin position="30"/>
        <end position="690"/>
    </location>
</feature>
<dbReference type="InterPro" id="IPR020012">
    <property type="entry name" value="LysM_FimV"/>
</dbReference>
<name>A0A2D0AJV3_STEMA</name>
<dbReference type="OrthoDB" id="5298707at2"/>
<dbReference type="Proteomes" id="UP000198157">
    <property type="component" value="Unassembled WGS sequence"/>
</dbReference>
<keyword evidence="1" id="KW-0175">Coiled coil</keyword>
<reference evidence="6 7" key="1">
    <citation type="submission" date="2017-06" db="EMBL/GenBank/DDBJ databases">
        <authorList>
            <person name="Kim H.J."/>
            <person name="Triplett B.A."/>
        </authorList>
    </citation>
    <scope>NUCLEOTIDE SEQUENCE [LARGE SCALE GENOMIC DNA]</scope>
    <source>
        <strain evidence="6 7">13146</strain>
    </source>
</reference>
<feature type="region of interest" description="Disordered" evidence="2">
    <location>
        <begin position="167"/>
        <end position="197"/>
    </location>
</feature>
<keyword evidence="3" id="KW-0812">Transmembrane</keyword>
<feature type="region of interest" description="Disordered" evidence="2">
    <location>
        <begin position="286"/>
        <end position="305"/>
    </location>
</feature>
<evidence type="ECO:0000256" key="4">
    <source>
        <dbReference type="SAM" id="SignalP"/>
    </source>
</evidence>
<dbReference type="AlphaFoldDB" id="A0A2D0AJV3"/>
<dbReference type="EMBL" id="NIVS01000017">
    <property type="protein sequence ID" value="OWQ54686.1"/>
    <property type="molecule type" value="Genomic_DNA"/>
</dbReference>
<feature type="transmembrane region" description="Helical" evidence="3">
    <location>
        <begin position="413"/>
        <end position="432"/>
    </location>
</feature>
<feature type="coiled-coil region" evidence="1">
    <location>
        <begin position="351"/>
        <end position="385"/>
    </location>
</feature>
<feature type="signal peptide" evidence="4">
    <location>
        <begin position="1"/>
        <end position="29"/>
    </location>
</feature>
<keyword evidence="4" id="KW-0732">Signal</keyword>
<sequence length="690" mass="71498">MKNRAPGAVRPLKYVSTLLLALASSSAMALGLGDIRVLSKPGQPLLAEIPVISADPSELENLRVALASPATFARVGLEPPSGLVSELQFELTRNAQGRAVVRVSSHAPVATPSLNFLIEADWGQGRLVREYSALVDAPNSAAAVAEPEIVAPAGAMSNAIIREPAAPAAPVAATPPRRAEPAAPSRPAAPRAAPAAPVAAADGSVTVQRGQTLSQIAGSLAREQGINRDQAMIALLRANPEAFIRGNVNLLKQGAVLRTPGADALAQIDAQQAAAIVREHTAQWRQSRAAIPQPADSGVATAPAPATAAPAANQGARLEIAPAVAAAGTTAGTTTGTAAGTEGDMLANEQLRQAKEDVATRDAEIQELRQRVAELEKLKAQQQSLIAMKDTDLAAAQQRLEQAPGTRDSAGGGWYWLGLIVLLLVVGGWALVRRRKPSPLPPLANDGLEAASLAAAVPAADQVDELAAQHDDAQRVPDEEAVAENDVYAGLRREPVFSLAPSTHDAQPHDRLDAPQWSADVTDEAPVLPEVEATAASAYGIDADAQHVTVDDALLREPVPLIEPPAHALEAAAQPSFRGVFEFPDESVTGEEHRLDASDDRAGLGAAPVIASADDTDRADDIADADAAAPPVDEAPIAPVGSPGRDRLELAIAYLDLGDAETARTLLHEVAVGADPHSQAEARELLARLG</sequence>
<evidence type="ECO:0000259" key="5">
    <source>
        <dbReference type="Pfam" id="PF25800"/>
    </source>
</evidence>
<dbReference type="Gene3D" id="1.20.58.2200">
    <property type="match status" value="1"/>
</dbReference>
<dbReference type="InterPro" id="IPR020011">
    <property type="entry name" value="FimV_C"/>
</dbReference>
<evidence type="ECO:0000256" key="2">
    <source>
        <dbReference type="SAM" id="MobiDB-lite"/>
    </source>
</evidence>
<keyword evidence="3" id="KW-0472">Membrane</keyword>
<dbReference type="Pfam" id="PF25800">
    <property type="entry name" value="FimV_N"/>
    <property type="match status" value="1"/>
</dbReference>